<evidence type="ECO:0000313" key="2">
    <source>
        <dbReference type="Proteomes" id="UP000708208"/>
    </source>
</evidence>
<reference evidence="1" key="1">
    <citation type="submission" date="2021-06" db="EMBL/GenBank/DDBJ databases">
        <authorList>
            <person name="Hodson N. C."/>
            <person name="Mongue J. A."/>
            <person name="Jaron S. K."/>
        </authorList>
    </citation>
    <scope>NUCLEOTIDE SEQUENCE</scope>
</reference>
<dbReference type="EMBL" id="CAJVCH010135541">
    <property type="protein sequence ID" value="CAG7726440.1"/>
    <property type="molecule type" value="Genomic_DNA"/>
</dbReference>
<organism evidence="1 2">
    <name type="scientific">Allacma fusca</name>
    <dbReference type="NCBI Taxonomy" id="39272"/>
    <lineage>
        <taxon>Eukaryota</taxon>
        <taxon>Metazoa</taxon>
        <taxon>Ecdysozoa</taxon>
        <taxon>Arthropoda</taxon>
        <taxon>Hexapoda</taxon>
        <taxon>Collembola</taxon>
        <taxon>Symphypleona</taxon>
        <taxon>Sminthuridae</taxon>
        <taxon>Allacma</taxon>
    </lineage>
</organism>
<dbReference type="Proteomes" id="UP000708208">
    <property type="component" value="Unassembled WGS sequence"/>
</dbReference>
<name>A0A8J2NZL5_9HEXA</name>
<gene>
    <name evidence="1" type="ORF">AFUS01_LOCUS15353</name>
</gene>
<comment type="caution">
    <text evidence="1">The sequence shown here is derived from an EMBL/GenBank/DDBJ whole genome shotgun (WGS) entry which is preliminary data.</text>
</comment>
<dbReference type="AlphaFoldDB" id="A0A8J2NZL5"/>
<evidence type="ECO:0000313" key="1">
    <source>
        <dbReference type="EMBL" id="CAG7726440.1"/>
    </source>
</evidence>
<proteinExistence type="predicted"/>
<protein>
    <submittedName>
        <fullName evidence="1">Uncharacterized protein</fullName>
    </submittedName>
</protein>
<accession>A0A8J2NZL5</accession>
<sequence>MLITGRMYIEVVASSHVLPQVHILVTRVYYRKAPDGFPDQPPLAFDSICVDRRIHWINKLLTVIHSSVIPATPLWQVQVLINPGLVAYHARARFYPPINNGPQSDACPIGYELDEALFGFPANTTEDPNILSCKDATSVVFPFPKVRFVDLDRQTDATDGDIIVCYDTVAHLPTEIVPVNYCPCIMTELTSRRTHFRFKKPVQSH</sequence>
<keyword evidence="2" id="KW-1185">Reference proteome</keyword>